<dbReference type="Proteomes" id="UP000054321">
    <property type="component" value="Unassembled WGS sequence"/>
</dbReference>
<dbReference type="EMBL" id="KN832872">
    <property type="protein sequence ID" value="KIN04414.1"/>
    <property type="molecule type" value="Genomic_DNA"/>
</dbReference>
<proteinExistence type="predicted"/>
<organism evidence="1 2">
    <name type="scientific">Oidiodendron maius (strain Zn)</name>
    <dbReference type="NCBI Taxonomy" id="913774"/>
    <lineage>
        <taxon>Eukaryota</taxon>
        <taxon>Fungi</taxon>
        <taxon>Dikarya</taxon>
        <taxon>Ascomycota</taxon>
        <taxon>Pezizomycotina</taxon>
        <taxon>Leotiomycetes</taxon>
        <taxon>Leotiomycetes incertae sedis</taxon>
        <taxon>Myxotrichaceae</taxon>
        <taxon>Oidiodendron</taxon>
    </lineage>
</organism>
<protein>
    <submittedName>
        <fullName evidence="1">Uncharacterized protein</fullName>
    </submittedName>
</protein>
<evidence type="ECO:0000313" key="2">
    <source>
        <dbReference type="Proteomes" id="UP000054321"/>
    </source>
</evidence>
<reference evidence="2" key="2">
    <citation type="submission" date="2015-01" db="EMBL/GenBank/DDBJ databases">
        <title>Evolutionary Origins and Diversification of the Mycorrhizal Mutualists.</title>
        <authorList>
            <consortium name="DOE Joint Genome Institute"/>
            <consortium name="Mycorrhizal Genomics Consortium"/>
            <person name="Kohler A."/>
            <person name="Kuo A."/>
            <person name="Nagy L.G."/>
            <person name="Floudas D."/>
            <person name="Copeland A."/>
            <person name="Barry K.W."/>
            <person name="Cichocki N."/>
            <person name="Veneault-Fourrey C."/>
            <person name="LaButti K."/>
            <person name="Lindquist E.A."/>
            <person name="Lipzen A."/>
            <person name="Lundell T."/>
            <person name="Morin E."/>
            <person name="Murat C."/>
            <person name="Riley R."/>
            <person name="Ohm R."/>
            <person name="Sun H."/>
            <person name="Tunlid A."/>
            <person name="Henrissat B."/>
            <person name="Grigoriev I.V."/>
            <person name="Hibbett D.S."/>
            <person name="Martin F."/>
        </authorList>
    </citation>
    <scope>NUCLEOTIDE SEQUENCE [LARGE SCALE GENOMIC DNA]</scope>
    <source>
        <strain evidence="2">Zn</strain>
    </source>
</reference>
<evidence type="ECO:0000313" key="1">
    <source>
        <dbReference type="EMBL" id="KIN04414.1"/>
    </source>
</evidence>
<dbReference type="InParanoid" id="A0A0C3CZG6"/>
<keyword evidence="2" id="KW-1185">Reference proteome</keyword>
<sequence>MMERDSIANSTYTYLYAFVAIKLSSPSSQSWFATCLGLLRAEMFSTCSQHFAPHVISASCKQIAGFRVTPFLPHRSYSS</sequence>
<accession>A0A0C3CZG6</accession>
<gene>
    <name evidence="1" type="ORF">OIDMADRAFT_17492</name>
</gene>
<reference evidence="1 2" key="1">
    <citation type="submission" date="2014-04" db="EMBL/GenBank/DDBJ databases">
        <authorList>
            <consortium name="DOE Joint Genome Institute"/>
            <person name="Kuo A."/>
            <person name="Martino E."/>
            <person name="Perotto S."/>
            <person name="Kohler A."/>
            <person name="Nagy L.G."/>
            <person name="Floudas D."/>
            <person name="Copeland A."/>
            <person name="Barry K.W."/>
            <person name="Cichocki N."/>
            <person name="Veneault-Fourrey C."/>
            <person name="LaButti K."/>
            <person name="Lindquist E.A."/>
            <person name="Lipzen A."/>
            <person name="Lundell T."/>
            <person name="Morin E."/>
            <person name="Murat C."/>
            <person name="Sun H."/>
            <person name="Tunlid A."/>
            <person name="Henrissat B."/>
            <person name="Grigoriev I.V."/>
            <person name="Hibbett D.S."/>
            <person name="Martin F."/>
            <person name="Nordberg H.P."/>
            <person name="Cantor M.N."/>
            <person name="Hua S.X."/>
        </authorList>
    </citation>
    <scope>NUCLEOTIDE SEQUENCE [LARGE SCALE GENOMIC DNA]</scope>
    <source>
        <strain evidence="1 2">Zn</strain>
    </source>
</reference>
<name>A0A0C3CZG6_OIDMZ</name>
<dbReference type="AlphaFoldDB" id="A0A0C3CZG6"/>
<dbReference type="HOGENOM" id="CLU_2606638_0_0_1"/>